<accession>A0A078KZ03</accession>
<dbReference type="RefSeq" id="WP_043874814.1">
    <property type="nucleotide sequence ID" value="NZ_CCVW01000003.1"/>
</dbReference>
<dbReference type="AlphaFoldDB" id="A0A078KZ03"/>
<feature type="region of interest" description="Disordered" evidence="2">
    <location>
        <begin position="559"/>
        <end position="593"/>
    </location>
</feature>
<name>A0A078KZ03_9GAMM</name>
<sequence>MSNTEKIVANILFTLADDSKNLRKVSELIEEADSKEEVFQGVSEYVNILHAILNEHSDYNQEEIIEFINQFSKYLNLNSKDENGQTPLHLIAKKGYSAVAHLLFNSKLQFMEPMELFSVDNEGRRAVDLASAELKSNFESAMQAEFINRIILVHPLQPNSILNLLYMTGKDHLVAYNVKGDFDLPRTTANAVVVDDTILSDDATIGAHLAFNSHQYSKSFIDRPHVHWWWNGLFQANSGGDWELSYVAFFEPLASMEKVMGCAPYDTMTMGAHQFTENSCLLVPFDCIEQLKARLKDYKGTIVGFDPQNETLRAAVNRIMQEKYPQAFKLVGKSGDDINQVAMSGGDRNFNFALAKERGYNCSTGYFEQLSLQCDSETSIPLMRSEKELLLPEYKQYAAGRFVGLHRNSPTDVESNRLIKILNTVSCRPETIEQNKRHFAACGTKLNELCLVEAFRVYKKLTEYSSSTGMHDYATYILKKALAADLLAVLTNGDKSFRSNPNLVRNLVDSNYKALLHRAEALSNSATLPSDPELEAYKTSQIDEYRSFLKSLPESMHKFSKTSQSFYSSEAARSESFSERKNKDDEAPRIERR</sequence>
<feature type="repeat" description="ANK" evidence="1">
    <location>
        <begin position="83"/>
        <end position="105"/>
    </location>
</feature>
<protein>
    <submittedName>
        <fullName evidence="3">Uncharacterized protein</fullName>
    </submittedName>
</protein>
<feature type="compositionally biased region" description="Basic and acidic residues" evidence="2">
    <location>
        <begin position="572"/>
        <end position="593"/>
    </location>
</feature>
<dbReference type="OrthoDB" id="5660228at2"/>
<dbReference type="InterPro" id="IPR036770">
    <property type="entry name" value="Ankyrin_rpt-contain_sf"/>
</dbReference>
<dbReference type="SUPFAM" id="SSF48403">
    <property type="entry name" value="Ankyrin repeat"/>
    <property type="match status" value="1"/>
</dbReference>
<dbReference type="Proteomes" id="UP000044071">
    <property type="component" value="Unassembled WGS sequence"/>
</dbReference>
<evidence type="ECO:0000313" key="3">
    <source>
        <dbReference type="EMBL" id="CDZ78292.1"/>
    </source>
</evidence>
<gene>
    <name evidence="3" type="ORF">BN59_02602</name>
</gene>
<evidence type="ECO:0000256" key="1">
    <source>
        <dbReference type="PROSITE-ProRule" id="PRU00023"/>
    </source>
</evidence>
<dbReference type="EMBL" id="CCSB01000003">
    <property type="protein sequence ID" value="CDZ78292.1"/>
    <property type="molecule type" value="Genomic_DNA"/>
</dbReference>
<keyword evidence="4" id="KW-1185">Reference proteome</keyword>
<evidence type="ECO:0000313" key="4">
    <source>
        <dbReference type="Proteomes" id="UP000044071"/>
    </source>
</evidence>
<proteinExistence type="predicted"/>
<dbReference type="InterPro" id="IPR002110">
    <property type="entry name" value="Ankyrin_rpt"/>
</dbReference>
<organism evidence="3 4">
    <name type="scientific">Legionella massiliensis</name>
    <dbReference type="NCBI Taxonomy" id="1034943"/>
    <lineage>
        <taxon>Bacteria</taxon>
        <taxon>Pseudomonadati</taxon>
        <taxon>Pseudomonadota</taxon>
        <taxon>Gammaproteobacteria</taxon>
        <taxon>Legionellales</taxon>
        <taxon>Legionellaceae</taxon>
        <taxon>Legionella</taxon>
    </lineage>
</organism>
<dbReference type="STRING" id="1034943.BN59_02602"/>
<dbReference type="Gene3D" id="1.25.40.20">
    <property type="entry name" value="Ankyrin repeat-containing domain"/>
    <property type="match status" value="1"/>
</dbReference>
<keyword evidence="1" id="KW-0040">ANK repeat</keyword>
<evidence type="ECO:0000256" key="2">
    <source>
        <dbReference type="SAM" id="MobiDB-lite"/>
    </source>
</evidence>
<dbReference type="PROSITE" id="PS50088">
    <property type="entry name" value="ANK_REPEAT"/>
    <property type="match status" value="1"/>
</dbReference>
<reference evidence="3 4" key="1">
    <citation type="submission" date="2014-06" db="EMBL/GenBank/DDBJ databases">
        <authorList>
            <person name="Urmite Genomes Urmite Genomes"/>
        </authorList>
    </citation>
    <scope>NUCLEOTIDE SEQUENCE [LARGE SCALE GENOMIC DNA]</scope>
</reference>
<dbReference type="PROSITE" id="PS50297">
    <property type="entry name" value="ANK_REP_REGION"/>
    <property type="match status" value="1"/>
</dbReference>